<evidence type="ECO:0000256" key="1">
    <source>
        <dbReference type="ARBA" id="ARBA00010396"/>
    </source>
</evidence>
<dbReference type="PANTHER" id="PTHR11265:SF0">
    <property type="entry name" value="12S RRNA N4-METHYLCYTIDINE METHYLTRANSFERASE"/>
    <property type="match status" value="1"/>
</dbReference>
<dbReference type="InterPro" id="IPR002903">
    <property type="entry name" value="RsmH"/>
</dbReference>
<dbReference type="SUPFAM" id="SSF81799">
    <property type="entry name" value="Putative methyltransferase TM0872, insert domain"/>
    <property type="match status" value="1"/>
</dbReference>
<dbReference type="Gene3D" id="3.40.50.150">
    <property type="entry name" value="Vaccinia Virus protein VP39"/>
    <property type="match status" value="1"/>
</dbReference>
<dbReference type="AlphaFoldDB" id="A0A1G2CFJ0"/>
<name>A0A1G2CFJ0_9BACT</name>
<dbReference type="GO" id="GO:0005737">
    <property type="term" value="C:cytoplasm"/>
    <property type="evidence" value="ECO:0007669"/>
    <property type="project" value="UniProtKB-SubCell"/>
</dbReference>
<gene>
    <name evidence="6" type="primary">rsmH</name>
    <name evidence="8" type="ORF">A3B13_00580</name>
</gene>
<evidence type="ECO:0000256" key="7">
    <source>
        <dbReference type="SAM" id="MobiDB-lite"/>
    </source>
</evidence>
<keyword evidence="4 6" id="KW-0808">Transferase</keyword>
<feature type="binding site" evidence="6">
    <location>
        <position position="50"/>
    </location>
    <ligand>
        <name>S-adenosyl-L-methionine</name>
        <dbReference type="ChEBI" id="CHEBI:59789"/>
    </ligand>
</feature>
<dbReference type="Proteomes" id="UP000176287">
    <property type="component" value="Unassembled WGS sequence"/>
</dbReference>
<dbReference type="HAMAP" id="MF_01007">
    <property type="entry name" value="16SrRNA_methyltr_H"/>
    <property type="match status" value="1"/>
</dbReference>
<keyword evidence="2 6" id="KW-0698">rRNA processing</keyword>
<dbReference type="PANTHER" id="PTHR11265">
    <property type="entry name" value="S-ADENOSYL-METHYLTRANSFERASE MRAW"/>
    <property type="match status" value="1"/>
</dbReference>
<dbReference type="GO" id="GO:0071424">
    <property type="term" value="F:rRNA (cytosine-N4-)-methyltransferase activity"/>
    <property type="evidence" value="ECO:0007669"/>
    <property type="project" value="UniProtKB-UniRule"/>
</dbReference>
<dbReference type="GO" id="GO:0070475">
    <property type="term" value="P:rRNA base methylation"/>
    <property type="evidence" value="ECO:0007669"/>
    <property type="project" value="UniProtKB-UniRule"/>
</dbReference>
<comment type="function">
    <text evidence="6">Specifically methylates the N4 position of cytidine in position 1402 (C1402) of 16S rRNA.</text>
</comment>
<evidence type="ECO:0000256" key="6">
    <source>
        <dbReference type="HAMAP-Rule" id="MF_01007"/>
    </source>
</evidence>
<feature type="binding site" evidence="6">
    <location>
        <begin position="30"/>
        <end position="32"/>
    </location>
    <ligand>
        <name>S-adenosyl-L-methionine</name>
        <dbReference type="ChEBI" id="CHEBI:59789"/>
    </ligand>
</feature>
<organism evidence="8 9">
    <name type="scientific">Candidatus Liptonbacteria bacterium RIFCSPLOWO2_01_FULL_45_15</name>
    <dbReference type="NCBI Taxonomy" id="1798649"/>
    <lineage>
        <taxon>Bacteria</taxon>
        <taxon>Candidatus Liptoniibacteriota</taxon>
    </lineage>
</organism>
<comment type="catalytic activity">
    <reaction evidence="6">
        <text>cytidine(1402) in 16S rRNA + S-adenosyl-L-methionine = N(4)-methylcytidine(1402) in 16S rRNA + S-adenosyl-L-homocysteine + H(+)</text>
        <dbReference type="Rhea" id="RHEA:42928"/>
        <dbReference type="Rhea" id="RHEA-COMP:10286"/>
        <dbReference type="Rhea" id="RHEA-COMP:10287"/>
        <dbReference type="ChEBI" id="CHEBI:15378"/>
        <dbReference type="ChEBI" id="CHEBI:57856"/>
        <dbReference type="ChEBI" id="CHEBI:59789"/>
        <dbReference type="ChEBI" id="CHEBI:74506"/>
        <dbReference type="ChEBI" id="CHEBI:82748"/>
        <dbReference type="EC" id="2.1.1.199"/>
    </reaction>
</comment>
<dbReference type="PIRSF" id="PIRSF004486">
    <property type="entry name" value="MraW"/>
    <property type="match status" value="1"/>
</dbReference>
<dbReference type="Gene3D" id="1.10.150.170">
    <property type="entry name" value="Putative methyltransferase TM0872, insert domain"/>
    <property type="match status" value="1"/>
</dbReference>
<comment type="similarity">
    <text evidence="1 6">Belongs to the methyltransferase superfamily. RsmH family.</text>
</comment>
<keyword evidence="3 6" id="KW-0489">Methyltransferase</keyword>
<dbReference type="Pfam" id="PF01795">
    <property type="entry name" value="Methyltransf_5"/>
    <property type="match status" value="1"/>
</dbReference>
<evidence type="ECO:0000313" key="9">
    <source>
        <dbReference type="Proteomes" id="UP000176287"/>
    </source>
</evidence>
<comment type="subcellular location">
    <subcellularLocation>
        <location evidence="6">Cytoplasm</location>
    </subcellularLocation>
</comment>
<feature type="binding site" evidence="6">
    <location>
        <position position="92"/>
    </location>
    <ligand>
        <name>S-adenosyl-L-methionine</name>
        <dbReference type="ChEBI" id="CHEBI:59789"/>
    </ligand>
</feature>
<dbReference type="STRING" id="1798649.A3B13_00580"/>
<dbReference type="EMBL" id="MHKZ01000041">
    <property type="protein sequence ID" value="OGY99187.1"/>
    <property type="molecule type" value="Genomic_DNA"/>
</dbReference>
<feature type="region of interest" description="Disordered" evidence="7">
    <location>
        <begin position="290"/>
        <end position="315"/>
    </location>
</feature>
<feature type="binding site" evidence="6">
    <location>
        <position position="119"/>
    </location>
    <ligand>
        <name>S-adenosyl-L-methionine</name>
        <dbReference type="ChEBI" id="CHEBI:59789"/>
    </ligand>
</feature>
<feature type="binding site" evidence="6">
    <location>
        <position position="126"/>
    </location>
    <ligand>
        <name>S-adenosyl-L-methionine</name>
        <dbReference type="ChEBI" id="CHEBI:59789"/>
    </ligand>
</feature>
<evidence type="ECO:0000256" key="4">
    <source>
        <dbReference type="ARBA" id="ARBA00022679"/>
    </source>
</evidence>
<comment type="caution">
    <text evidence="8">The sequence shown here is derived from an EMBL/GenBank/DDBJ whole genome shotgun (WGS) entry which is preliminary data.</text>
</comment>
<keyword evidence="5 6" id="KW-0949">S-adenosyl-L-methionine</keyword>
<keyword evidence="6" id="KW-0963">Cytoplasm</keyword>
<dbReference type="EC" id="2.1.1.199" evidence="6"/>
<dbReference type="InterPro" id="IPR029063">
    <property type="entry name" value="SAM-dependent_MTases_sf"/>
</dbReference>
<evidence type="ECO:0000313" key="8">
    <source>
        <dbReference type="EMBL" id="OGY99187.1"/>
    </source>
</evidence>
<feature type="compositionally biased region" description="Basic and acidic residues" evidence="7">
    <location>
        <begin position="291"/>
        <end position="301"/>
    </location>
</feature>
<evidence type="ECO:0000256" key="5">
    <source>
        <dbReference type="ARBA" id="ARBA00022691"/>
    </source>
</evidence>
<evidence type="ECO:0000256" key="2">
    <source>
        <dbReference type="ARBA" id="ARBA00022552"/>
    </source>
</evidence>
<reference evidence="8 9" key="1">
    <citation type="journal article" date="2016" name="Nat. Commun.">
        <title>Thousands of microbial genomes shed light on interconnected biogeochemical processes in an aquifer system.</title>
        <authorList>
            <person name="Anantharaman K."/>
            <person name="Brown C.T."/>
            <person name="Hug L.A."/>
            <person name="Sharon I."/>
            <person name="Castelle C.J."/>
            <person name="Probst A.J."/>
            <person name="Thomas B.C."/>
            <person name="Singh A."/>
            <person name="Wilkins M.J."/>
            <person name="Karaoz U."/>
            <person name="Brodie E.L."/>
            <person name="Williams K.H."/>
            <person name="Hubbard S.S."/>
            <person name="Banfield J.F."/>
        </authorList>
    </citation>
    <scope>NUCLEOTIDE SEQUENCE [LARGE SCALE GENOMIC DNA]</scope>
</reference>
<evidence type="ECO:0000256" key="3">
    <source>
        <dbReference type="ARBA" id="ARBA00022603"/>
    </source>
</evidence>
<accession>A0A1G2CFJ0</accession>
<dbReference type="SUPFAM" id="SSF53335">
    <property type="entry name" value="S-adenosyl-L-methionine-dependent methyltransferases"/>
    <property type="match status" value="1"/>
</dbReference>
<sequence>MHIPVLLNEVLDFLKPEPGKFFIDGTIDGGGHATEIFRRISPGGTLLGVDLDETMLEKLKRDANLRMHPPPKADPPLAENAANNLILVCGNYADLPEILEKARKSDPSIPLRASGLLLDLGFSSEQLESSGRGFSFKKDEPLLMTYDSSATPVKDILREIDERKLADIIFEFSGERFSRKIAAAIKTRGRKKKIETSGELNEIIKTVLPKNYERGRIEPATRTFQALRIYANHELENIEKAVKNLPEILKPGGRAVFISFHSLEDRIVKKSFKRMAKQGELEILTPKPVRPTREETRENPRSRSAMLRAAVITDH</sequence>
<dbReference type="InterPro" id="IPR023397">
    <property type="entry name" value="SAM-dep_MeTrfase_MraW_recog"/>
</dbReference>
<proteinExistence type="inferred from homology"/>
<protein>
    <recommendedName>
        <fullName evidence="6">Ribosomal RNA small subunit methyltransferase H</fullName>
        <ecNumber evidence="6">2.1.1.199</ecNumber>
    </recommendedName>
    <alternativeName>
        <fullName evidence="6">16S rRNA m(4)C1402 methyltransferase</fullName>
    </alternativeName>
    <alternativeName>
        <fullName evidence="6">rRNA (cytosine-N(4)-)-methyltransferase RsmH</fullName>
    </alternativeName>
</protein>
<dbReference type="NCBIfam" id="TIGR00006">
    <property type="entry name" value="16S rRNA (cytosine(1402)-N(4))-methyltransferase RsmH"/>
    <property type="match status" value="1"/>
</dbReference>